<evidence type="ECO:0000256" key="5">
    <source>
        <dbReference type="ARBA" id="ARBA00022842"/>
    </source>
</evidence>
<dbReference type="Gene3D" id="3.90.550.10">
    <property type="entry name" value="Spore Coat Polysaccharide Biosynthesis Protein SpsA, Chain A"/>
    <property type="match status" value="1"/>
</dbReference>
<dbReference type="GO" id="GO:0006777">
    <property type="term" value="P:Mo-molybdopterin cofactor biosynthetic process"/>
    <property type="evidence" value="ECO:0007669"/>
    <property type="project" value="UniProtKB-KW"/>
</dbReference>
<evidence type="ECO:0000313" key="9">
    <source>
        <dbReference type="EMBL" id="SKA86134.1"/>
    </source>
</evidence>
<dbReference type="Pfam" id="PF12804">
    <property type="entry name" value="NTP_transf_3"/>
    <property type="match status" value="1"/>
</dbReference>
<keyword evidence="3" id="KW-0479">Metal-binding</keyword>
<dbReference type="PANTHER" id="PTHR19136:SF81">
    <property type="entry name" value="MOLYBDENUM COFACTOR GUANYLYLTRANSFERASE"/>
    <property type="match status" value="1"/>
</dbReference>
<sequence>MSDPTPVPGYSALLLAGGRSTRMGEDKAFLPWQGKPLWQGQIQKLRMLKPARLIVACREGQGLHQTAEPEVEWLFDPPGTDVGPIGPVSRALALVQMPLVVLAVDMPEMNPAFLSESIAELPPDQALFFRASHGIEPLAGVYTPALIPLMEKALEDTQLSMRRLIEDAVNQGLAIVQPVSPSTQVYFANTNTPDEWSEVVG</sequence>
<dbReference type="InterPro" id="IPR025877">
    <property type="entry name" value="MobA-like_NTP_Trfase"/>
</dbReference>
<dbReference type="GO" id="GO:0016779">
    <property type="term" value="F:nucleotidyltransferase activity"/>
    <property type="evidence" value="ECO:0007669"/>
    <property type="project" value="TreeGrafter"/>
</dbReference>
<dbReference type="CDD" id="cd02503">
    <property type="entry name" value="MobA"/>
    <property type="match status" value="1"/>
</dbReference>
<keyword evidence="5" id="KW-0460">Magnesium</keyword>
<keyword evidence="6" id="KW-0342">GTP-binding</keyword>
<dbReference type="EMBL" id="FUYE01000003">
    <property type="protein sequence ID" value="SKA86134.1"/>
    <property type="molecule type" value="Genomic_DNA"/>
</dbReference>
<evidence type="ECO:0000256" key="3">
    <source>
        <dbReference type="ARBA" id="ARBA00022723"/>
    </source>
</evidence>
<keyword evidence="2" id="KW-0808">Transferase</keyword>
<evidence type="ECO:0000256" key="2">
    <source>
        <dbReference type="ARBA" id="ARBA00022679"/>
    </source>
</evidence>
<dbReference type="RefSeq" id="WP_078812447.1">
    <property type="nucleotide sequence ID" value="NZ_FUYE01000003.1"/>
</dbReference>
<dbReference type="PANTHER" id="PTHR19136">
    <property type="entry name" value="MOLYBDENUM COFACTOR GUANYLYLTRANSFERASE"/>
    <property type="match status" value="1"/>
</dbReference>
<organism evidence="9 10">
    <name type="scientific">Prosthecobacter debontii</name>
    <dbReference type="NCBI Taxonomy" id="48467"/>
    <lineage>
        <taxon>Bacteria</taxon>
        <taxon>Pseudomonadati</taxon>
        <taxon>Verrucomicrobiota</taxon>
        <taxon>Verrucomicrobiia</taxon>
        <taxon>Verrucomicrobiales</taxon>
        <taxon>Verrucomicrobiaceae</taxon>
        <taxon>Prosthecobacter</taxon>
    </lineage>
</organism>
<dbReference type="GO" id="GO:0005525">
    <property type="term" value="F:GTP binding"/>
    <property type="evidence" value="ECO:0007669"/>
    <property type="project" value="UniProtKB-KW"/>
</dbReference>
<protein>
    <submittedName>
        <fullName evidence="9">Molybdopterin-guanine dinucleotide biosynthesis protein A</fullName>
    </submittedName>
</protein>
<keyword evidence="4" id="KW-0547">Nucleotide-binding</keyword>
<reference evidence="10" key="1">
    <citation type="submission" date="2017-02" db="EMBL/GenBank/DDBJ databases">
        <authorList>
            <person name="Varghese N."/>
            <person name="Submissions S."/>
        </authorList>
    </citation>
    <scope>NUCLEOTIDE SEQUENCE [LARGE SCALE GENOMIC DNA]</scope>
    <source>
        <strain evidence="10">ATCC 700200</strain>
    </source>
</reference>
<dbReference type="OrthoDB" id="9788394at2"/>
<evidence type="ECO:0000256" key="7">
    <source>
        <dbReference type="ARBA" id="ARBA00023150"/>
    </source>
</evidence>
<dbReference type="STRING" id="48467.SAMN02745166_01253"/>
<evidence type="ECO:0000259" key="8">
    <source>
        <dbReference type="Pfam" id="PF12804"/>
    </source>
</evidence>
<accession>A0A1T4X951</accession>
<dbReference type="GO" id="GO:0046872">
    <property type="term" value="F:metal ion binding"/>
    <property type="evidence" value="ECO:0007669"/>
    <property type="project" value="UniProtKB-KW"/>
</dbReference>
<evidence type="ECO:0000256" key="1">
    <source>
        <dbReference type="ARBA" id="ARBA00022490"/>
    </source>
</evidence>
<gene>
    <name evidence="9" type="ORF">SAMN02745166_01253</name>
</gene>
<dbReference type="InterPro" id="IPR029044">
    <property type="entry name" value="Nucleotide-diphossugar_trans"/>
</dbReference>
<name>A0A1T4X951_9BACT</name>
<proteinExistence type="predicted"/>
<keyword evidence="10" id="KW-1185">Reference proteome</keyword>
<dbReference type="AlphaFoldDB" id="A0A1T4X951"/>
<dbReference type="SUPFAM" id="SSF53448">
    <property type="entry name" value="Nucleotide-diphospho-sugar transferases"/>
    <property type="match status" value="1"/>
</dbReference>
<evidence type="ECO:0000256" key="4">
    <source>
        <dbReference type="ARBA" id="ARBA00022741"/>
    </source>
</evidence>
<dbReference type="Proteomes" id="UP000190774">
    <property type="component" value="Unassembled WGS sequence"/>
</dbReference>
<feature type="domain" description="MobA-like NTP transferase" evidence="8">
    <location>
        <begin position="12"/>
        <end position="166"/>
    </location>
</feature>
<keyword evidence="7" id="KW-0501">Molybdenum cofactor biosynthesis</keyword>
<evidence type="ECO:0000313" key="10">
    <source>
        <dbReference type="Proteomes" id="UP000190774"/>
    </source>
</evidence>
<keyword evidence="1" id="KW-0963">Cytoplasm</keyword>
<evidence type="ECO:0000256" key="6">
    <source>
        <dbReference type="ARBA" id="ARBA00023134"/>
    </source>
</evidence>
<dbReference type="InterPro" id="IPR013482">
    <property type="entry name" value="Molybde_CF_guanTrfase"/>
</dbReference>